<dbReference type="RefSeq" id="WP_266087328.1">
    <property type="nucleotide sequence ID" value="NZ_RKLV01000006.1"/>
</dbReference>
<dbReference type="Pfam" id="PF02577">
    <property type="entry name" value="BFN_dom"/>
    <property type="match status" value="1"/>
</dbReference>
<reference evidence="2" key="1">
    <citation type="submission" date="2022-09" db="EMBL/GenBank/DDBJ databases">
        <title>Haloadaptaus new haloarchaeum isolated from saline soil.</title>
        <authorList>
            <person name="Duran-Viseras A."/>
            <person name="Sanchez-Porro C."/>
            <person name="Ventosa A."/>
        </authorList>
    </citation>
    <scope>NUCLEOTIDE SEQUENCE</scope>
    <source>
        <strain evidence="2">F3-133</strain>
    </source>
</reference>
<name>A0A9Q4C5D0_9EURY</name>
<accession>A0A9Q4C5D0</accession>
<evidence type="ECO:0000313" key="3">
    <source>
        <dbReference type="Proteomes" id="UP001149411"/>
    </source>
</evidence>
<dbReference type="EMBL" id="RKLV01000006">
    <property type="protein sequence ID" value="MCX2819239.1"/>
    <property type="molecule type" value="Genomic_DNA"/>
</dbReference>
<keyword evidence="3" id="KW-1185">Reference proteome</keyword>
<dbReference type="PANTHER" id="PTHR15160:SF1">
    <property type="entry name" value="VON HIPPEL-LINDAU DISEASE TUMOR SUPPRESSOR"/>
    <property type="match status" value="1"/>
</dbReference>
<dbReference type="InterPro" id="IPR003729">
    <property type="entry name" value="Bi_nuclease_dom"/>
</dbReference>
<dbReference type="InterPro" id="IPR036104">
    <property type="entry name" value="BFN_sf"/>
</dbReference>
<dbReference type="GO" id="GO:0004518">
    <property type="term" value="F:nuclease activity"/>
    <property type="evidence" value="ECO:0007669"/>
    <property type="project" value="InterPro"/>
</dbReference>
<dbReference type="Gene3D" id="3.10.690.10">
    <property type="entry name" value="Bifunctional nuclease domain"/>
    <property type="match status" value="1"/>
</dbReference>
<dbReference type="PANTHER" id="PTHR15160">
    <property type="entry name" value="VON HIPPEL-LINDAU PROTEIN"/>
    <property type="match status" value="1"/>
</dbReference>
<organism evidence="2 3">
    <name type="scientific">Halorutilus salinus</name>
    <dbReference type="NCBI Taxonomy" id="2487751"/>
    <lineage>
        <taxon>Archaea</taxon>
        <taxon>Methanobacteriati</taxon>
        <taxon>Methanobacteriota</taxon>
        <taxon>Stenosarchaea group</taxon>
        <taxon>Halobacteria</taxon>
        <taxon>Halorutilales</taxon>
        <taxon>Halorutilaceae</taxon>
        <taxon>Halorutilus</taxon>
    </lineage>
</organism>
<sequence length="141" mass="15452">MLNARIKGVGAAGDDAHAVVVEAGDRYLPIMITGDQARSIQVGVSDETFERPLTHDLLLNTVNEMGGAVDRIVIDDLMNGTFYAKVHVERYDGGEREEFTIDARPSDAAALATRTECPIEVAENVMEEAGRTEDEIEFRDI</sequence>
<evidence type="ECO:0000313" key="2">
    <source>
        <dbReference type="EMBL" id="MCX2819239.1"/>
    </source>
</evidence>
<dbReference type="AlphaFoldDB" id="A0A9Q4C5D0"/>
<feature type="domain" description="BFN" evidence="1">
    <location>
        <begin position="1"/>
        <end position="133"/>
    </location>
</feature>
<proteinExistence type="predicted"/>
<gene>
    <name evidence="2" type="ORF">EGH25_07720</name>
</gene>
<dbReference type="SUPFAM" id="SSF103256">
    <property type="entry name" value="Hypothetical protein TM0160"/>
    <property type="match status" value="1"/>
</dbReference>
<comment type="caution">
    <text evidence="2">The sequence shown here is derived from an EMBL/GenBank/DDBJ whole genome shotgun (WGS) entry which is preliminary data.</text>
</comment>
<dbReference type="Proteomes" id="UP001149411">
    <property type="component" value="Unassembled WGS sequence"/>
</dbReference>
<protein>
    <submittedName>
        <fullName evidence="2">Bifunctional nuclease family protein</fullName>
    </submittedName>
</protein>
<dbReference type="PROSITE" id="PS51658">
    <property type="entry name" value="BFN"/>
    <property type="match status" value="1"/>
</dbReference>
<evidence type="ECO:0000259" key="1">
    <source>
        <dbReference type="PROSITE" id="PS51658"/>
    </source>
</evidence>